<evidence type="ECO:0000256" key="3">
    <source>
        <dbReference type="ARBA" id="ARBA00018111"/>
    </source>
</evidence>
<feature type="coiled-coil region" evidence="6">
    <location>
        <begin position="108"/>
        <end position="142"/>
    </location>
</feature>
<dbReference type="HAMAP" id="MF_01114">
    <property type="entry name" value="RecX"/>
    <property type="match status" value="1"/>
</dbReference>
<evidence type="ECO:0000256" key="2">
    <source>
        <dbReference type="ARBA" id="ARBA00009695"/>
    </source>
</evidence>
<accession>A0A3S3PM26</accession>
<dbReference type="InterPro" id="IPR053924">
    <property type="entry name" value="RecX_HTH_2nd"/>
</dbReference>
<dbReference type="InterPro" id="IPR003783">
    <property type="entry name" value="Regulatory_RecX"/>
</dbReference>
<comment type="subcellular location">
    <subcellularLocation>
        <location evidence="1 5">Cytoplasm</location>
    </subcellularLocation>
</comment>
<dbReference type="GO" id="GO:0006282">
    <property type="term" value="P:regulation of DNA repair"/>
    <property type="evidence" value="ECO:0007669"/>
    <property type="project" value="UniProtKB-UniRule"/>
</dbReference>
<keyword evidence="6" id="KW-0175">Coiled coil</keyword>
<evidence type="ECO:0000256" key="4">
    <source>
        <dbReference type="ARBA" id="ARBA00022490"/>
    </source>
</evidence>
<evidence type="ECO:0000259" key="7">
    <source>
        <dbReference type="Pfam" id="PF02631"/>
    </source>
</evidence>
<dbReference type="Pfam" id="PF02631">
    <property type="entry name" value="RecX_HTH2"/>
    <property type="match status" value="1"/>
</dbReference>
<dbReference type="AlphaFoldDB" id="A0A3S3PM26"/>
<comment type="similarity">
    <text evidence="2 5">Belongs to the RecX family.</text>
</comment>
<protein>
    <recommendedName>
        <fullName evidence="3 5">Regulatory protein RecX</fullName>
    </recommendedName>
</protein>
<feature type="domain" description="RecX first three-helical" evidence="9">
    <location>
        <begin position="16"/>
        <end position="54"/>
    </location>
</feature>
<evidence type="ECO:0000313" key="10">
    <source>
        <dbReference type="EMBL" id="RWU03943.1"/>
    </source>
</evidence>
<comment type="function">
    <text evidence="5">Modulates RecA activity.</text>
</comment>
<dbReference type="Proteomes" id="UP000284120">
    <property type="component" value="Unassembled WGS sequence"/>
</dbReference>
<evidence type="ECO:0000259" key="8">
    <source>
        <dbReference type="Pfam" id="PF21981"/>
    </source>
</evidence>
<evidence type="ECO:0000256" key="5">
    <source>
        <dbReference type="HAMAP-Rule" id="MF_01114"/>
    </source>
</evidence>
<dbReference type="OrthoDB" id="1523826at2"/>
<dbReference type="RefSeq" id="WP_113649181.1">
    <property type="nucleotide sequence ID" value="NZ_QMHN01000008.1"/>
</dbReference>
<sequence length="159" mass="18989">MKTDKEKKYNYDKKTALQKAANWCAFQERSQQETRDKLYEWQMRPDEVEDIIATLIAENFLNEERFAFAYVSGKFKIKKWGKLKIKQGLKLKRVPDLLIKKAMNSIDEDEYLETLQTLLEKKQALEREKNVLKRQLKLLNYLQSKGYEKDLIFTLLKSS</sequence>
<dbReference type="InterPro" id="IPR053925">
    <property type="entry name" value="RecX_HTH_3rd"/>
</dbReference>
<gene>
    <name evidence="5" type="primary">recX</name>
    <name evidence="10" type="ORF">DPV69_19855</name>
</gene>
<evidence type="ECO:0000313" key="11">
    <source>
        <dbReference type="Proteomes" id="UP000284120"/>
    </source>
</evidence>
<organism evidence="10 11">
    <name type="scientific">Pedobacter chitinilyticus</name>
    <dbReference type="NCBI Taxonomy" id="2233776"/>
    <lineage>
        <taxon>Bacteria</taxon>
        <taxon>Pseudomonadati</taxon>
        <taxon>Bacteroidota</taxon>
        <taxon>Sphingobacteriia</taxon>
        <taxon>Sphingobacteriales</taxon>
        <taxon>Sphingobacteriaceae</taxon>
        <taxon>Pedobacter</taxon>
    </lineage>
</organism>
<reference evidence="10 11" key="1">
    <citation type="submission" date="2018-06" db="EMBL/GenBank/DDBJ databases">
        <title>Pedobacter endophyticus sp. nov., an endophytic bacterium isolated from a leaf of Triticum aestivum.</title>
        <authorList>
            <person name="Zhang L."/>
        </authorList>
    </citation>
    <scope>NUCLEOTIDE SEQUENCE [LARGE SCALE GENOMIC DNA]</scope>
    <source>
        <strain evidence="10 11">CM134L-2</strain>
    </source>
</reference>
<dbReference type="EMBL" id="SAYW01000008">
    <property type="protein sequence ID" value="RWU03943.1"/>
    <property type="molecule type" value="Genomic_DNA"/>
</dbReference>
<name>A0A3S3PM26_9SPHI</name>
<evidence type="ECO:0000256" key="1">
    <source>
        <dbReference type="ARBA" id="ARBA00004496"/>
    </source>
</evidence>
<keyword evidence="4 5" id="KW-0963">Cytoplasm</keyword>
<feature type="domain" description="RecX third three-helical" evidence="8">
    <location>
        <begin position="109"/>
        <end position="154"/>
    </location>
</feature>
<comment type="caution">
    <text evidence="10">The sequence shown here is derived from an EMBL/GenBank/DDBJ whole genome shotgun (WGS) entry which is preliminary data.</text>
</comment>
<dbReference type="PANTHER" id="PTHR33602">
    <property type="entry name" value="REGULATORY PROTEIN RECX FAMILY PROTEIN"/>
    <property type="match status" value="1"/>
</dbReference>
<evidence type="ECO:0000256" key="6">
    <source>
        <dbReference type="SAM" id="Coils"/>
    </source>
</evidence>
<dbReference type="PANTHER" id="PTHR33602:SF1">
    <property type="entry name" value="REGULATORY PROTEIN RECX FAMILY PROTEIN"/>
    <property type="match status" value="1"/>
</dbReference>
<evidence type="ECO:0000259" key="9">
    <source>
        <dbReference type="Pfam" id="PF21982"/>
    </source>
</evidence>
<dbReference type="Pfam" id="PF21982">
    <property type="entry name" value="RecX_HTH1"/>
    <property type="match status" value="1"/>
</dbReference>
<dbReference type="InterPro" id="IPR053926">
    <property type="entry name" value="RecX_HTH_1st"/>
</dbReference>
<keyword evidence="11" id="KW-1185">Reference proteome</keyword>
<dbReference type="InterPro" id="IPR036388">
    <property type="entry name" value="WH-like_DNA-bd_sf"/>
</dbReference>
<proteinExistence type="inferred from homology"/>
<dbReference type="Gene3D" id="1.10.10.10">
    <property type="entry name" value="Winged helix-like DNA-binding domain superfamily/Winged helix DNA-binding domain"/>
    <property type="match status" value="2"/>
</dbReference>
<dbReference type="GO" id="GO:0005737">
    <property type="term" value="C:cytoplasm"/>
    <property type="evidence" value="ECO:0007669"/>
    <property type="project" value="UniProtKB-SubCell"/>
</dbReference>
<feature type="domain" description="RecX second three-helical" evidence="7">
    <location>
        <begin position="62"/>
        <end position="103"/>
    </location>
</feature>
<dbReference type="Pfam" id="PF21981">
    <property type="entry name" value="RecX_HTH3"/>
    <property type="match status" value="1"/>
</dbReference>